<reference evidence="1" key="1">
    <citation type="submission" date="2022-04" db="EMBL/GenBank/DDBJ databases">
        <title>Genome of the entomopathogenic fungus Entomophthora muscae.</title>
        <authorList>
            <person name="Elya C."/>
            <person name="Lovett B.R."/>
            <person name="Lee E."/>
            <person name="Macias A.M."/>
            <person name="Hajek A.E."/>
            <person name="De Bivort B.L."/>
            <person name="Kasson M.T."/>
            <person name="De Fine Licht H.H."/>
            <person name="Stajich J.E."/>
        </authorList>
    </citation>
    <scope>NUCLEOTIDE SEQUENCE</scope>
    <source>
        <strain evidence="1">Berkeley</strain>
    </source>
</reference>
<sequence>MPQDRADAFKKAPQQCLFLLIRWLNMKLTLCDRLEGYVKVGTCKVAPSSKVHLTPPGWLKADVFQMHGWLEGNTTGRVSLWSAMHFYGERT</sequence>
<gene>
    <name evidence="1" type="ORF">DSO57_1035150</name>
</gene>
<name>A0ACC2SZU5_9FUNG</name>
<comment type="caution">
    <text evidence="1">The sequence shown here is derived from an EMBL/GenBank/DDBJ whole genome shotgun (WGS) entry which is preliminary data.</text>
</comment>
<dbReference type="Proteomes" id="UP001165960">
    <property type="component" value="Unassembled WGS sequence"/>
</dbReference>
<evidence type="ECO:0000313" key="1">
    <source>
        <dbReference type="EMBL" id="KAJ9067828.1"/>
    </source>
</evidence>
<evidence type="ECO:0000313" key="2">
    <source>
        <dbReference type="Proteomes" id="UP001165960"/>
    </source>
</evidence>
<proteinExistence type="predicted"/>
<dbReference type="EMBL" id="QTSX02003855">
    <property type="protein sequence ID" value="KAJ9067828.1"/>
    <property type="molecule type" value="Genomic_DNA"/>
</dbReference>
<keyword evidence="2" id="KW-1185">Reference proteome</keyword>
<accession>A0ACC2SZU5</accession>
<organism evidence="1 2">
    <name type="scientific">Entomophthora muscae</name>
    <dbReference type="NCBI Taxonomy" id="34485"/>
    <lineage>
        <taxon>Eukaryota</taxon>
        <taxon>Fungi</taxon>
        <taxon>Fungi incertae sedis</taxon>
        <taxon>Zoopagomycota</taxon>
        <taxon>Entomophthoromycotina</taxon>
        <taxon>Entomophthoromycetes</taxon>
        <taxon>Entomophthorales</taxon>
        <taxon>Entomophthoraceae</taxon>
        <taxon>Entomophthora</taxon>
    </lineage>
</organism>
<protein>
    <submittedName>
        <fullName evidence="1">Uncharacterized protein</fullName>
    </submittedName>
</protein>